<feature type="domain" description="HTH cro/C1-type" evidence="1">
    <location>
        <begin position="18"/>
        <end position="73"/>
    </location>
</feature>
<proteinExistence type="predicted"/>
<gene>
    <name evidence="2" type="ORF">Cme02nite_53520</name>
</gene>
<dbReference type="InterPro" id="IPR043917">
    <property type="entry name" value="DUF5753"/>
</dbReference>
<evidence type="ECO:0000259" key="1">
    <source>
        <dbReference type="PROSITE" id="PS50943"/>
    </source>
</evidence>
<dbReference type="Proteomes" id="UP000660339">
    <property type="component" value="Unassembled WGS sequence"/>
</dbReference>
<evidence type="ECO:0000313" key="3">
    <source>
        <dbReference type="Proteomes" id="UP000660339"/>
    </source>
</evidence>
<dbReference type="Gene3D" id="1.10.260.40">
    <property type="entry name" value="lambda repressor-like DNA-binding domains"/>
    <property type="match status" value="1"/>
</dbReference>
<name>A0A8J3LM17_9ACTN</name>
<dbReference type="InterPro" id="IPR010982">
    <property type="entry name" value="Lambda_DNA-bd_dom_sf"/>
</dbReference>
<dbReference type="InterPro" id="IPR001387">
    <property type="entry name" value="Cro/C1-type_HTH"/>
</dbReference>
<keyword evidence="3" id="KW-1185">Reference proteome</keyword>
<accession>A0A8J3LM17</accession>
<evidence type="ECO:0000313" key="2">
    <source>
        <dbReference type="EMBL" id="GIG17020.1"/>
    </source>
</evidence>
<dbReference type="CDD" id="cd00093">
    <property type="entry name" value="HTH_XRE"/>
    <property type="match status" value="1"/>
</dbReference>
<organism evidence="2 3">
    <name type="scientific">Catellatospora methionotrophica</name>
    <dbReference type="NCBI Taxonomy" id="121620"/>
    <lineage>
        <taxon>Bacteria</taxon>
        <taxon>Bacillati</taxon>
        <taxon>Actinomycetota</taxon>
        <taxon>Actinomycetes</taxon>
        <taxon>Micromonosporales</taxon>
        <taxon>Micromonosporaceae</taxon>
        <taxon>Catellatospora</taxon>
    </lineage>
</organism>
<dbReference type="RefSeq" id="WP_166388634.1">
    <property type="nucleotide sequence ID" value="NZ_BAAATT010000015.1"/>
</dbReference>
<dbReference type="SUPFAM" id="SSF47413">
    <property type="entry name" value="lambda repressor-like DNA-binding domains"/>
    <property type="match status" value="1"/>
</dbReference>
<dbReference type="Pfam" id="PF19054">
    <property type="entry name" value="DUF5753"/>
    <property type="match status" value="1"/>
</dbReference>
<comment type="caution">
    <text evidence="2">The sequence shown here is derived from an EMBL/GenBank/DDBJ whole genome shotgun (WGS) entry which is preliminary data.</text>
</comment>
<reference evidence="2" key="1">
    <citation type="submission" date="2021-01" db="EMBL/GenBank/DDBJ databases">
        <title>Whole genome shotgun sequence of Catellatospora methionotrophica NBRC 14553.</title>
        <authorList>
            <person name="Komaki H."/>
            <person name="Tamura T."/>
        </authorList>
    </citation>
    <scope>NUCLEOTIDE SEQUENCE</scope>
    <source>
        <strain evidence="2">NBRC 14553</strain>
    </source>
</reference>
<dbReference type="GO" id="GO:0003677">
    <property type="term" value="F:DNA binding"/>
    <property type="evidence" value="ECO:0007669"/>
    <property type="project" value="InterPro"/>
</dbReference>
<dbReference type="AlphaFoldDB" id="A0A8J3LM17"/>
<dbReference type="SMART" id="SM00530">
    <property type="entry name" value="HTH_XRE"/>
    <property type="match status" value="1"/>
</dbReference>
<dbReference type="Pfam" id="PF13560">
    <property type="entry name" value="HTH_31"/>
    <property type="match status" value="1"/>
</dbReference>
<dbReference type="PROSITE" id="PS50943">
    <property type="entry name" value="HTH_CROC1"/>
    <property type="match status" value="1"/>
</dbReference>
<dbReference type="EMBL" id="BONJ01000029">
    <property type="protein sequence ID" value="GIG17020.1"/>
    <property type="molecule type" value="Genomic_DNA"/>
</dbReference>
<protein>
    <submittedName>
        <fullName evidence="2">Transcriptional regulator</fullName>
    </submittedName>
</protein>
<sequence>MVSGDSPAVARRRLRIAIRSRREAAELTQGDVAAALEWSLSKVQRIESGEVSVSSTDLRALLTKFGVDDPAAVAELIQEARTARRRTSGWWDGPRYRSLLTPALMQLMQFEGQATTIRFFASTILPGILQTPAHAEAVLGFWHAELNMITEDERAARLEVRLRRHENIFERPDRPTYLLAIDESVLYREVGSREIALAQFQHLLKLIAEGKVTLRVVPFSLGAFAVTLGSFTLLDLGSAQDAVLYRESWQNDEIIHAPEEVSRHHRIFDVILARSYGAERSGRLLEARIAALRAESDS</sequence>